<dbReference type="AlphaFoldDB" id="A0A5B7H1F9"/>
<evidence type="ECO:0000313" key="3">
    <source>
        <dbReference type="EMBL" id="MPC66391.1"/>
    </source>
</evidence>
<proteinExistence type="predicted"/>
<dbReference type="SUPFAM" id="SSF53098">
    <property type="entry name" value="Ribonuclease H-like"/>
    <property type="match status" value="1"/>
</dbReference>
<feature type="domain" description="HAT C-terminal dimerisation" evidence="2">
    <location>
        <begin position="24"/>
        <end position="95"/>
    </location>
</feature>
<dbReference type="GO" id="GO:0046983">
    <property type="term" value="F:protein dimerization activity"/>
    <property type="evidence" value="ECO:0007669"/>
    <property type="project" value="InterPro"/>
</dbReference>
<comment type="caution">
    <text evidence="3">The sequence shown here is derived from an EMBL/GenBank/DDBJ whole genome shotgun (WGS) entry which is preliminary data.</text>
</comment>
<gene>
    <name evidence="3" type="ORF">E2C01_060538</name>
</gene>
<evidence type="ECO:0000256" key="1">
    <source>
        <dbReference type="SAM" id="MobiDB-lite"/>
    </source>
</evidence>
<dbReference type="EMBL" id="VSRR010024693">
    <property type="protein sequence ID" value="MPC66391.1"/>
    <property type="molecule type" value="Genomic_DNA"/>
</dbReference>
<feature type="region of interest" description="Disordered" evidence="1">
    <location>
        <begin position="121"/>
        <end position="148"/>
    </location>
</feature>
<protein>
    <recommendedName>
        <fullName evidence="2">HAT C-terminal dimerisation domain-containing protein</fullName>
    </recommendedName>
</protein>
<organism evidence="3 4">
    <name type="scientific">Portunus trituberculatus</name>
    <name type="common">Swimming crab</name>
    <name type="synonym">Neptunus trituberculatus</name>
    <dbReference type="NCBI Taxonomy" id="210409"/>
    <lineage>
        <taxon>Eukaryota</taxon>
        <taxon>Metazoa</taxon>
        <taxon>Ecdysozoa</taxon>
        <taxon>Arthropoda</taxon>
        <taxon>Crustacea</taxon>
        <taxon>Multicrustacea</taxon>
        <taxon>Malacostraca</taxon>
        <taxon>Eumalacostraca</taxon>
        <taxon>Eucarida</taxon>
        <taxon>Decapoda</taxon>
        <taxon>Pleocyemata</taxon>
        <taxon>Brachyura</taxon>
        <taxon>Eubrachyura</taxon>
        <taxon>Portunoidea</taxon>
        <taxon>Portunidae</taxon>
        <taxon>Portuninae</taxon>
        <taxon>Portunus</taxon>
    </lineage>
</organism>
<dbReference type="Proteomes" id="UP000324222">
    <property type="component" value="Unassembled WGS sequence"/>
</dbReference>
<dbReference type="OrthoDB" id="6379362at2759"/>
<sequence>MQLEQQYDKLLLVDWRKEFPNEEIPHEAVNFWKVVQKYENAAGEKCFAELAQIVLNAHALPLSTAFGERIFSHVTNIKTKVRNRLSLETMEAVLRFRSRLCSEGICCNKFEVTDKFNSSIYRSSTEHPEEPSTSAAAPSRNLAEQDTQDFDEMMQVHI</sequence>
<accession>A0A5B7H1F9</accession>
<keyword evidence="4" id="KW-1185">Reference proteome</keyword>
<dbReference type="InterPro" id="IPR008906">
    <property type="entry name" value="HATC_C_dom"/>
</dbReference>
<reference evidence="3 4" key="1">
    <citation type="submission" date="2019-05" db="EMBL/GenBank/DDBJ databases">
        <title>Another draft genome of Portunus trituberculatus and its Hox gene families provides insights of decapod evolution.</title>
        <authorList>
            <person name="Jeong J.-H."/>
            <person name="Song I."/>
            <person name="Kim S."/>
            <person name="Choi T."/>
            <person name="Kim D."/>
            <person name="Ryu S."/>
            <person name="Kim W."/>
        </authorList>
    </citation>
    <scope>NUCLEOTIDE SEQUENCE [LARGE SCALE GENOMIC DNA]</scope>
    <source>
        <tissue evidence="3">Muscle</tissue>
    </source>
</reference>
<evidence type="ECO:0000313" key="4">
    <source>
        <dbReference type="Proteomes" id="UP000324222"/>
    </source>
</evidence>
<dbReference type="Pfam" id="PF05699">
    <property type="entry name" value="Dimer_Tnp_hAT"/>
    <property type="match status" value="1"/>
</dbReference>
<evidence type="ECO:0000259" key="2">
    <source>
        <dbReference type="Pfam" id="PF05699"/>
    </source>
</evidence>
<name>A0A5B7H1F9_PORTR</name>
<dbReference type="InterPro" id="IPR012337">
    <property type="entry name" value="RNaseH-like_sf"/>
</dbReference>